<dbReference type="EMBL" id="AWVP01000063">
    <property type="protein sequence ID" value="ERK57611.1"/>
    <property type="molecule type" value="Genomic_DNA"/>
</dbReference>
<dbReference type="PATRIC" id="fig|1321820.3.peg.1031"/>
<dbReference type="PANTHER" id="PTHR47506">
    <property type="entry name" value="TRANSCRIPTIONAL REGULATORY PROTEIN"/>
    <property type="match status" value="1"/>
</dbReference>
<accession>U2QM74</accession>
<organism evidence="6 7">
    <name type="scientific">Gemella bergeri ATCC 700627</name>
    <dbReference type="NCBI Taxonomy" id="1321820"/>
    <lineage>
        <taxon>Bacteria</taxon>
        <taxon>Bacillati</taxon>
        <taxon>Bacillota</taxon>
        <taxon>Bacilli</taxon>
        <taxon>Bacillales</taxon>
        <taxon>Gemellaceae</taxon>
        <taxon>Gemella</taxon>
    </lineage>
</organism>
<reference evidence="6 7" key="1">
    <citation type="submission" date="2013-08" db="EMBL/GenBank/DDBJ databases">
        <authorList>
            <person name="Weinstock G."/>
            <person name="Sodergren E."/>
            <person name="Wylie T."/>
            <person name="Fulton L."/>
            <person name="Fulton R."/>
            <person name="Fronick C."/>
            <person name="O'Laughlin M."/>
            <person name="Godfrey J."/>
            <person name="Miner T."/>
            <person name="Herter B."/>
            <person name="Appelbaum E."/>
            <person name="Cordes M."/>
            <person name="Lek S."/>
            <person name="Wollam A."/>
            <person name="Pepin K.H."/>
            <person name="Palsikar V.B."/>
            <person name="Mitreva M."/>
            <person name="Wilson R.K."/>
        </authorList>
    </citation>
    <scope>NUCLEOTIDE SEQUENCE [LARGE SCALE GENOMIC DNA]</scope>
    <source>
        <strain evidence="6 7">ATCC 700627</strain>
    </source>
</reference>
<sequence>MNTKEKILITARDLIYENGYAGTSVNDILVAANIGKGQFYHYFESKHDIALKIIELNISEWEQKLFKPILMSDNNPDKIFCDMIDWFSKAQESGKPIFHGCHIGNLIVEFSAKEEYFRTLLRDLLLTLADLIAKNLMRLNNNRFDTYGVAFNEAKFIIAVIQGNTLLLKATQDINVFKDNLNLLKNKYLK</sequence>
<evidence type="ECO:0000313" key="6">
    <source>
        <dbReference type="EMBL" id="ERK57611.1"/>
    </source>
</evidence>
<evidence type="ECO:0000256" key="3">
    <source>
        <dbReference type="ARBA" id="ARBA00023163"/>
    </source>
</evidence>
<protein>
    <submittedName>
        <fullName evidence="6">Transcriptional regulator, TetR family</fullName>
    </submittedName>
</protein>
<evidence type="ECO:0000256" key="4">
    <source>
        <dbReference type="PROSITE-ProRule" id="PRU00335"/>
    </source>
</evidence>
<dbReference type="PROSITE" id="PS01081">
    <property type="entry name" value="HTH_TETR_1"/>
    <property type="match status" value="1"/>
</dbReference>
<keyword evidence="2 4" id="KW-0238">DNA-binding</keyword>
<proteinExistence type="predicted"/>
<dbReference type="InterPro" id="IPR009057">
    <property type="entry name" value="Homeodomain-like_sf"/>
</dbReference>
<feature type="domain" description="HTH tetR-type" evidence="5">
    <location>
        <begin position="1"/>
        <end position="61"/>
    </location>
</feature>
<dbReference type="PROSITE" id="PS50977">
    <property type="entry name" value="HTH_TETR_2"/>
    <property type="match status" value="1"/>
</dbReference>
<dbReference type="PANTHER" id="PTHR47506:SF1">
    <property type="entry name" value="HTH-TYPE TRANSCRIPTIONAL REGULATOR YJDC"/>
    <property type="match status" value="1"/>
</dbReference>
<dbReference type="HOGENOM" id="CLU_069356_28_1_9"/>
<dbReference type="SUPFAM" id="SSF48498">
    <property type="entry name" value="Tetracyclin repressor-like, C-terminal domain"/>
    <property type="match status" value="1"/>
</dbReference>
<dbReference type="InterPro" id="IPR001647">
    <property type="entry name" value="HTH_TetR"/>
</dbReference>
<evidence type="ECO:0000259" key="5">
    <source>
        <dbReference type="PROSITE" id="PS50977"/>
    </source>
</evidence>
<dbReference type="InterPro" id="IPR036271">
    <property type="entry name" value="Tet_transcr_reg_TetR-rel_C_sf"/>
</dbReference>
<keyword evidence="1" id="KW-0805">Transcription regulation</keyword>
<dbReference type="RefSeq" id="WP_021753716.1">
    <property type="nucleotide sequence ID" value="NZ_KI271876.1"/>
</dbReference>
<evidence type="ECO:0000256" key="1">
    <source>
        <dbReference type="ARBA" id="ARBA00023015"/>
    </source>
</evidence>
<evidence type="ECO:0000313" key="7">
    <source>
        <dbReference type="Proteomes" id="UP000016637"/>
    </source>
</evidence>
<dbReference type="PRINTS" id="PR00455">
    <property type="entry name" value="HTHTETR"/>
</dbReference>
<dbReference type="SUPFAM" id="SSF46689">
    <property type="entry name" value="Homeodomain-like"/>
    <property type="match status" value="1"/>
</dbReference>
<keyword evidence="7" id="KW-1185">Reference proteome</keyword>
<gene>
    <name evidence="6" type="ORF">HMPREF1983_01060</name>
</gene>
<keyword evidence="3" id="KW-0804">Transcription</keyword>
<dbReference type="Gene3D" id="1.10.357.10">
    <property type="entry name" value="Tetracycline Repressor, domain 2"/>
    <property type="match status" value="1"/>
</dbReference>
<dbReference type="Proteomes" id="UP000016637">
    <property type="component" value="Unassembled WGS sequence"/>
</dbReference>
<dbReference type="GO" id="GO:0003677">
    <property type="term" value="F:DNA binding"/>
    <property type="evidence" value="ECO:0007669"/>
    <property type="project" value="UniProtKB-UniRule"/>
</dbReference>
<evidence type="ECO:0000256" key="2">
    <source>
        <dbReference type="ARBA" id="ARBA00023125"/>
    </source>
</evidence>
<comment type="caution">
    <text evidence="6">The sequence shown here is derived from an EMBL/GenBank/DDBJ whole genome shotgun (WGS) entry which is preliminary data.</text>
</comment>
<name>U2QM74_9BACL</name>
<feature type="DNA-binding region" description="H-T-H motif" evidence="4">
    <location>
        <begin position="24"/>
        <end position="43"/>
    </location>
</feature>
<dbReference type="AlphaFoldDB" id="U2QM74"/>
<dbReference type="InterPro" id="IPR023772">
    <property type="entry name" value="DNA-bd_HTH_TetR-type_CS"/>
</dbReference>
<dbReference type="eggNOG" id="COG1309">
    <property type="taxonomic scope" value="Bacteria"/>
</dbReference>
<dbReference type="Pfam" id="PF00440">
    <property type="entry name" value="TetR_N"/>
    <property type="match status" value="1"/>
</dbReference>